<dbReference type="NCBIfam" id="TIGR01643">
    <property type="entry name" value="YD_repeat_2x"/>
    <property type="match status" value="5"/>
</dbReference>
<comment type="caution">
    <text evidence="3">The sequence shown here is derived from an EMBL/GenBank/DDBJ whole genome shotgun (WGS) entry which is preliminary data.</text>
</comment>
<dbReference type="InterPro" id="IPR022385">
    <property type="entry name" value="Rhs_assc_core"/>
</dbReference>
<keyword evidence="1" id="KW-0677">Repeat</keyword>
<evidence type="ECO:0000313" key="3">
    <source>
        <dbReference type="EMBL" id="PPU09217.1"/>
    </source>
</evidence>
<evidence type="ECO:0000256" key="1">
    <source>
        <dbReference type="ARBA" id="ARBA00022737"/>
    </source>
</evidence>
<evidence type="ECO:0000313" key="4">
    <source>
        <dbReference type="Proteomes" id="UP000239204"/>
    </source>
</evidence>
<dbReference type="AlphaFoldDB" id="A0A2S7AH44"/>
<reference evidence="3 4" key="1">
    <citation type="submission" date="2016-08" db="EMBL/GenBank/DDBJ databases">
        <title>Evolution of the type three secretion system and type three effector repertoires in Xanthomonas.</title>
        <authorList>
            <person name="Merda D."/>
            <person name="Briand M."/>
            <person name="Bosis E."/>
            <person name="Rousseau C."/>
            <person name="Portier P."/>
            <person name="Jacques M.-A."/>
            <person name="Fischer-Le Saux M."/>
        </authorList>
    </citation>
    <scope>NUCLEOTIDE SEQUENCE [LARGE SCALE GENOMIC DNA]</scope>
    <source>
        <strain evidence="3 4">CFBP 7645</strain>
    </source>
</reference>
<evidence type="ECO:0000259" key="2">
    <source>
        <dbReference type="Pfam" id="PF25023"/>
    </source>
</evidence>
<dbReference type="InterPro" id="IPR056823">
    <property type="entry name" value="TEN-like_YD-shell"/>
</dbReference>
<gene>
    <name evidence="3" type="ORF">XarjCFBP7645_02525</name>
</gene>
<dbReference type="Gene3D" id="2.180.10.10">
    <property type="entry name" value="RHS repeat-associated core"/>
    <property type="match status" value="2"/>
</dbReference>
<organism evidence="3 4">
    <name type="scientific">Xanthomonas arboricola</name>
    <dbReference type="NCBI Taxonomy" id="56448"/>
    <lineage>
        <taxon>Bacteria</taxon>
        <taxon>Pseudomonadati</taxon>
        <taxon>Pseudomonadota</taxon>
        <taxon>Gammaproteobacteria</taxon>
        <taxon>Lysobacterales</taxon>
        <taxon>Lysobacteraceae</taxon>
        <taxon>Xanthomonas</taxon>
    </lineage>
</organism>
<feature type="domain" description="Teneurin-like YD-shell" evidence="2">
    <location>
        <begin position="227"/>
        <end position="402"/>
    </location>
</feature>
<dbReference type="Pfam" id="PF05593">
    <property type="entry name" value="RHS_repeat"/>
    <property type="match status" value="2"/>
</dbReference>
<protein>
    <submittedName>
        <fullName evidence="3">Type IV secretion protein Rhs</fullName>
    </submittedName>
</protein>
<dbReference type="Pfam" id="PF25023">
    <property type="entry name" value="TEN_YD-shell"/>
    <property type="match status" value="2"/>
</dbReference>
<proteinExistence type="predicted"/>
<dbReference type="InterPro" id="IPR031325">
    <property type="entry name" value="RHS_repeat"/>
</dbReference>
<accession>A0A2S7AH44</accession>
<feature type="domain" description="Teneurin-like YD-shell" evidence="2">
    <location>
        <begin position="565"/>
        <end position="811"/>
    </location>
</feature>
<dbReference type="InterPro" id="IPR050708">
    <property type="entry name" value="T6SS_VgrG/RHS"/>
</dbReference>
<dbReference type="Proteomes" id="UP000239204">
    <property type="component" value="Unassembled WGS sequence"/>
</dbReference>
<dbReference type="NCBIfam" id="TIGR03696">
    <property type="entry name" value="Rhs_assc_core"/>
    <property type="match status" value="1"/>
</dbReference>
<sequence>MLQTQWHPWFRVPAERRTYDAAGALVATTAWSYNSRGQPMTIIERGKANEQPRTFVIHYCEDADVSAGQCPLPGLVKELIRPGLSGPTTYLYFPKDDPTCISSTANCLHRKGDPRKITNALGQVTEYLAYDGAGRPLSIKDANGIITDYTYHPRGWLTASKVRGADASSEADDRVTRIDYWPTGLVKQVTQPDGAFTAFTYDAAHRLTDIADNAGNTVHYTLDNAGNRVKEDTKDATGTLKRTLSRVYNQLGQLKTHATAASDPTDFEYDANGNATKVTDALATATQSEYDPLNRLSRTLQDVAGIKANTTFDYDALDNLTKVTDPKGLDTKYEYNGFGDLVKLTSPDTGVTSYTYDSAGNRATQTDARGNTTAYGYDALNRLTKVTYPTTSLNVTYTYDVTQTVCMSGETFSIGRLTKMQDGGAITQYCYNRFGDLVRKVQTSNGKALVLRYDYTVGGQLRRMTYPDGAVVDYVRNTQGQTTEVGVTPTGGSRQVLLGNASYYPFGPAAGWTYGNGRTLARRYDLDYRPQAIQDPRPDGLEVGFGFDPAGNLTALMPAGNPTPEIGLGYDALGRLTGLKDGRTGTLIDGYSFDATGNRLSAKVGTATQAYTYPADSHRLSSVAGVARSYDATGNTTAIGGTARQYTYDTTGRMTQARRAGAVTMNYRYNGRGEQVRRFLGTTNTYTLYDEAGHWLGDYDTNGAPKQQAIWLDDLAVGLLASANKLHYIEPDHLGSPRVVIDPTRDVAVWTWSLKGEAFGNTAPNQDPDGDGAALVLDMRFPGQRYDAASGLNQNIHREYDAGTGRYSQSDPIGLDGGINAYSYAAAMPLTWIDRFGLAPNQGCVAAWVGTCSVVGGGIGYWGGGIIGGAGGTFVTPVAGTAGGFVAGSTLGGLGGASAGGLIGGLVGSATCPDDDEKEDCEKLLRVDTDTCTAITRRRGARAGAVCHASASQRYAACLRGDPIPTLNTWNN</sequence>
<dbReference type="EMBL" id="MIGY01000001">
    <property type="protein sequence ID" value="PPU09217.1"/>
    <property type="molecule type" value="Genomic_DNA"/>
</dbReference>
<dbReference type="InterPro" id="IPR006530">
    <property type="entry name" value="YD"/>
</dbReference>
<dbReference type="PANTHER" id="PTHR32305">
    <property type="match status" value="1"/>
</dbReference>
<name>A0A2S7AH44_9XANT</name>
<dbReference type="PANTHER" id="PTHR32305:SF15">
    <property type="entry name" value="PROTEIN RHSA-RELATED"/>
    <property type="match status" value="1"/>
</dbReference>